<accession>A0A7D9J0M9</accession>
<feature type="non-terminal residue" evidence="2">
    <location>
        <position position="1"/>
    </location>
</feature>
<dbReference type="InterPro" id="IPR011010">
    <property type="entry name" value="DNA_brk_join_enz"/>
</dbReference>
<dbReference type="GO" id="GO:0003677">
    <property type="term" value="F:DNA binding"/>
    <property type="evidence" value="ECO:0007669"/>
    <property type="project" value="InterPro"/>
</dbReference>
<dbReference type="Proteomes" id="UP001152795">
    <property type="component" value="Unassembled WGS sequence"/>
</dbReference>
<dbReference type="PANTHER" id="PTHR35617:SF3">
    <property type="entry name" value="CORE-BINDING (CB) DOMAIN-CONTAINING PROTEIN"/>
    <property type="match status" value="1"/>
</dbReference>
<feature type="region of interest" description="Disordered" evidence="1">
    <location>
        <begin position="118"/>
        <end position="178"/>
    </location>
</feature>
<proteinExistence type="predicted"/>
<feature type="compositionally biased region" description="Polar residues" evidence="1">
    <location>
        <begin position="118"/>
        <end position="145"/>
    </location>
</feature>
<feature type="compositionally biased region" description="Polar residues" evidence="1">
    <location>
        <begin position="168"/>
        <end position="178"/>
    </location>
</feature>
<dbReference type="Gene3D" id="1.10.150.130">
    <property type="match status" value="1"/>
</dbReference>
<dbReference type="SUPFAM" id="SSF56349">
    <property type="entry name" value="DNA breaking-rejoining enzymes"/>
    <property type="match status" value="1"/>
</dbReference>
<keyword evidence="3" id="KW-1185">Reference proteome</keyword>
<comment type="caution">
    <text evidence="2">The sequence shown here is derived from an EMBL/GenBank/DDBJ whole genome shotgun (WGS) entry which is preliminary data.</text>
</comment>
<sequence length="1189" mass="131006">GNEKAKSLLKKHQTSLAKPHKTLFGKKFYKDLHKATQFRKSSKEISHHITGPPHQKIQKNGANRNVVMKYQPFRQGPSFQSISEVGADLLSSGVEEVATEAVVTEETKDILLKASPCSLHSRSSGNHPNHTCHLSDQTSSCGDTHTQLEKEKNHAGSCGNAAEGSDSGGLSTQRGLSQSSIFSTEEGWGKQACDQFERVEFTHRIQALQNGGSAPPQTTCSEQGLHDQNRSQGCLFFSTHEQTASTFPNVHLGEELYQFTCLPFGLAPATHKTVEASSVAFASPGDEAVITRNQNESSCAILPRSDSTTGVLGQNNNKGDRKADILHAGSFPSTLALSTPATVTNQRSVDGKILREDGLIRSELSQRPSMVDRSDLHLKWSSNNCSCPRSGDNNRCINEGLGRSLSRGSYKGIVDSSRGHLPSYQCPRTKGSLFCSEGLHCKENPVTCSFKNGQQNSYYLYTQNGGYTVSNPTAHCPRIVGLCPTKSNFPNSRVFTGGIQSRSRLGISTLSGFERLEIESPCVSNTEHPVGTLRNRSVCQPTQHPTEEFCELVPRPIFHSNRCFSDPLVGSEGVLLSTLLSDLPLLGKCQEGHGNHCYGHTSLANTGMVPSSTGNVLQTTHFTASSQGLANITQTASTSSCATRQSAVSCPDGFWKTILAEGVSEQTVQLLSTHSWRKCTTAAYNSAWSQWCSWCTERQIDPFCSTVAAVADYLTTMFEKGRCYRTINNHRSAISAYHKTVDGRKVGQHELVCQVLNACFNARPPQPKYARMWDVDVVLTYICSLGCNSNLSDKQLTFKVSMLLALASAGRSSELRALDLRFMTMTDSSIIFELGRLTKSRKKGQKPIKLIFNSFQSDPLLCVVSAITSYVDRTKRWRSVLAQTQLLLSFVEPHKEVVPCTIAGWLVGLMSEAGVNTSEFSAHSTRGASTSKAKAKGPSCQEIMNKAKWKKESTFKRHYLRDVTAEATVGQDGFQETVLEFDLSDIRIVEQKTLEDTGSLKERNCGVAPNCMNELDSCHFVYKKNFKHFRDERILSAIVKICCYLGSHGNVVLLLDHLLDMFRSSSANRKQVIFLINEIVRGSVRNLDEDVSILEELPKESLDNMRTCVTLILGEYLSKDIWNLRISNCGNEALKTSLQKEDLFVLPTSRALISRKSVSFSELNSNIQLLCLLLEGIGVFAIVLREHFK</sequence>
<protein>
    <submittedName>
        <fullName evidence="2">Uncharacterized protein</fullName>
    </submittedName>
</protein>
<dbReference type="InterPro" id="IPR010998">
    <property type="entry name" value="Integrase_recombinase_N"/>
</dbReference>
<feature type="non-terminal residue" evidence="2">
    <location>
        <position position="1189"/>
    </location>
</feature>
<dbReference type="InterPro" id="IPR013762">
    <property type="entry name" value="Integrase-like_cat_sf"/>
</dbReference>
<dbReference type="OrthoDB" id="8954815at2759"/>
<dbReference type="Gene3D" id="1.10.443.10">
    <property type="entry name" value="Intergrase catalytic core"/>
    <property type="match status" value="1"/>
</dbReference>
<dbReference type="AlphaFoldDB" id="A0A7D9J0M9"/>
<dbReference type="PANTHER" id="PTHR35617">
    <property type="entry name" value="PHAGE_INTEGRASE DOMAIN-CONTAINING PROTEIN"/>
    <property type="match status" value="1"/>
</dbReference>
<dbReference type="Pfam" id="PF24176">
    <property type="entry name" value="TPR_TTI1_2nd"/>
    <property type="match status" value="1"/>
</dbReference>
<organism evidence="2 3">
    <name type="scientific">Paramuricea clavata</name>
    <name type="common">Red gorgonian</name>
    <name type="synonym">Violescent sea-whip</name>
    <dbReference type="NCBI Taxonomy" id="317549"/>
    <lineage>
        <taxon>Eukaryota</taxon>
        <taxon>Metazoa</taxon>
        <taxon>Cnidaria</taxon>
        <taxon>Anthozoa</taxon>
        <taxon>Octocorallia</taxon>
        <taxon>Malacalcyonacea</taxon>
        <taxon>Plexauridae</taxon>
        <taxon>Paramuricea</taxon>
    </lineage>
</organism>
<dbReference type="SUPFAM" id="SSF47823">
    <property type="entry name" value="lambda integrase-like, N-terminal domain"/>
    <property type="match status" value="1"/>
</dbReference>
<evidence type="ECO:0000313" key="3">
    <source>
        <dbReference type="Proteomes" id="UP001152795"/>
    </source>
</evidence>
<gene>
    <name evidence="2" type="ORF">PACLA_8A070132</name>
</gene>
<reference evidence="2" key="1">
    <citation type="submission" date="2020-04" db="EMBL/GenBank/DDBJ databases">
        <authorList>
            <person name="Alioto T."/>
            <person name="Alioto T."/>
            <person name="Gomez Garrido J."/>
        </authorList>
    </citation>
    <scope>NUCLEOTIDE SEQUENCE</scope>
    <source>
        <strain evidence="2">A484AB</strain>
    </source>
</reference>
<dbReference type="GO" id="GO:0006310">
    <property type="term" value="P:DNA recombination"/>
    <property type="evidence" value="ECO:0007669"/>
    <property type="project" value="InterPro"/>
</dbReference>
<name>A0A7D9J0M9_PARCT</name>
<dbReference type="GO" id="GO:0015074">
    <property type="term" value="P:DNA integration"/>
    <property type="evidence" value="ECO:0007669"/>
    <property type="project" value="InterPro"/>
</dbReference>
<evidence type="ECO:0000256" key="1">
    <source>
        <dbReference type="SAM" id="MobiDB-lite"/>
    </source>
</evidence>
<dbReference type="EMBL" id="CACRXK020009631">
    <property type="protein sequence ID" value="CAB4017629.1"/>
    <property type="molecule type" value="Genomic_DNA"/>
</dbReference>
<evidence type="ECO:0000313" key="2">
    <source>
        <dbReference type="EMBL" id="CAB4017629.1"/>
    </source>
</evidence>